<evidence type="ECO:0000256" key="6">
    <source>
        <dbReference type="ARBA" id="ARBA00022989"/>
    </source>
</evidence>
<feature type="transmembrane region" description="Helical" evidence="10">
    <location>
        <begin position="73"/>
        <end position="96"/>
    </location>
</feature>
<keyword evidence="6 10" id="KW-1133">Transmembrane helix</keyword>
<dbReference type="InterPro" id="IPR004117">
    <property type="entry name" value="7tm6_olfct_rcpt"/>
</dbReference>
<dbReference type="GO" id="GO:0005886">
    <property type="term" value="C:plasma membrane"/>
    <property type="evidence" value="ECO:0007669"/>
    <property type="project" value="UniProtKB-SubCell"/>
</dbReference>
<feature type="transmembrane region" description="Helical" evidence="10">
    <location>
        <begin position="314"/>
        <end position="332"/>
    </location>
</feature>
<evidence type="ECO:0000256" key="4">
    <source>
        <dbReference type="ARBA" id="ARBA00022692"/>
    </source>
</evidence>
<feature type="transmembrane region" description="Helical" evidence="10">
    <location>
        <begin position="252"/>
        <end position="271"/>
    </location>
</feature>
<evidence type="ECO:0000256" key="9">
    <source>
        <dbReference type="ARBA" id="ARBA00023224"/>
    </source>
</evidence>
<accession>A0A7R8UBD0</accession>
<dbReference type="AlphaFoldDB" id="A0A7R8UBD0"/>
<keyword evidence="5 10" id="KW-0552">Olfaction</keyword>
<dbReference type="GO" id="GO:0007165">
    <property type="term" value="P:signal transduction"/>
    <property type="evidence" value="ECO:0007669"/>
    <property type="project" value="UniProtKB-KW"/>
</dbReference>
<dbReference type="OrthoDB" id="7281178at2759"/>
<evidence type="ECO:0000256" key="5">
    <source>
        <dbReference type="ARBA" id="ARBA00022725"/>
    </source>
</evidence>
<keyword evidence="12" id="KW-1185">Reference proteome</keyword>
<name>A0A7R8UBD0_HERIL</name>
<evidence type="ECO:0000256" key="10">
    <source>
        <dbReference type="RuleBase" id="RU351113"/>
    </source>
</evidence>
<comment type="similarity">
    <text evidence="10">Belongs to the insect chemoreceptor superfamily. Heteromeric odorant receptor channel (TC 1.A.69) family.</text>
</comment>
<gene>
    <name evidence="11" type="ORF">HERILL_LOCUS972</name>
</gene>
<dbReference type="EMBL" id="LR899009">
    <property type="protein sequence ID" value="CAD7077642.1"/>
    <property type="molecule type" value="Genomic_DNA"/>
</dbReference>
<keyword evidence="7 10" id="KW-0472">Membrane</keyword>
<evidence type="ECO:0000313" key="11">
    <source>
        <dbReference type="EMBL" id="CAD7077642.1"/>
    </source>
</evidence>
<sequence>MLEDFALDAEVFNNRLIECQLLALRFMGFIFSRTDSFKLFHFNRGIFVMLSLLLLVCSQVRSIWLHSNDFEKIIPVLATSFVYINILARIIAFYCYRKRYISLLTNLQTSLMEILAASSPKEIEIYNSYVEYINKIVYMFLLPISVALVLAFIESVYFIMYQSDGWTVQGQDYMRSLLKQLQSGKKLKFAQQRPELLKDILVNCVEEFSEIKCFAREYEYVSRITLFLESSTISGLLCMQLYIISKDFFSGYGIYQFWCMATIGLLWLYYWHADEISQKSNEITNALYFFNWYDVSLPLQQDIIVFMRATMKPIIIRSSFINMNISTFFMILKTSYSYFTLLRNFAK</sequence>
<organism evidence="11 12">
    <name type="scientific">Hermetia illucens</name>
    <name type="common">Black soldier fly</name>
    <dbReference type="NCBI Taxonomy" id="343691"/>
    <lineage>
        <taxon>Eukaryota</taxon>
        <taxon>Metazoa</taxon>
        <taxon>Ecdysozoa</taxon>
        <taxon>Arthropoda</taxon>
        <taxon>Hexapoda</taxon>
        <taxon>Insecta</taxon>
        <taxon>Pterygota</taxon>
        <taxon>Neoptera</taxon>
        <taxon>Endopterygota</taxon>
        <taxon>Diptera</taxon>
        <taxon>Brachycera</taxon>
        <taxon>Stratiomyomorpha</taxon>
        <taxon>Stratiomyidae</taxon>
        <taxon>Hermetiinae</taxon>
        <taxon>Hermetia</taxon>
    </lineage>
</organism>
<dbReference type="InParanoid" id="A0A7R8UBD0"/>
<protein>
    <recommendedName>
        <fullName evidence="10">Odorant receptor</fullName>
    </recommendedName>
</protein>
<evidence type="ECO:0000313" key="12">
    <source>
        <dbReference type="Proteomes" id="UP000594454"/>
    </source>
</evidence>
<evidence type="ECO:0000256" key="8">
    <source>
        <dbReference type="ARBA" id="ARBA00023170"/>
    </source>
</evidence>
<keyword evidence="2" id="KW-1003">Cell membrane</keyword>
<keyword evidence="3 10" id="KW-0716">Sensory transduction</keyword>
<proteinExistence type="inferred from homology"/>
<keyword evidence="4 10" id="KW-0812">Transmembrane</keyword>
<feature type="transmembrane region" description="Helical" evidence="10">
    <location>
        <begin position="46"/>
        <end position="67"/>
    </location>
</feature>
<dbReference type="Proteomes" id="UP000594454">
    <property type="component" value="Chromosome 1"/>
</dbReference>
<dbReference type="PANTHER" id="PTHR21137">
    <property type="entry name" value="ODORANT RECEPTOR"/>
    <property type="match status" value="1"/>
</dbReference>
<keyword evidence="9 10" id="KW-0807">Transducer</keyword>
<dbReference type="GO" id="GO:0004984">
    <property type="term" value="F:olfactory receptor activity"/>
    <property type="evidence" value="ECO:0007669"/>
    <property type="project" value="InterPro"/>
</dbReference>
<keyword evidence="8 10" id="KW-0675">Receptor</keyword>
<dbReference type="GO" id="GO:0005549">
    <property type="term" value="F:odorant binding"/>
    <property type="evidence" value="ECO:0007669"/>
    <property type="project" value="InterPro"/>
</dbReference>
<dbReference type="Pfam" id="PF02949">
    <property type="entry name" value="7tm_6"/>
    <property type="match status" value="1"/>
</dbReference>
<evidence type="ECO:0000256" key="3">
    <source>
        <dbReference type="ARBA" id="ARBA00022606"/>
    </source>
</evidence>
<dbReference type="FunCoup" id="A0A7R8UBD0">
    <property type="interactions" value="15"/>
</dbReference>
<evidence type="ECO:0000256" key="7">
    <source>
        <dbReference type="ARBA" id="ARBA00023136"/>
    </source>
</evidence>
<feature type="transmembrane region" description="Helical" evidence="10">
    <location>
        <begin position="136"/>
        <end position="160"/>
    </location>
</feature>
<comment type="caution">
    <text evidence="10">Lacks conserved residue(s) required for the propagation of feature annotation.</text>
</comment>
<comment type="subcellular location">
    <subcellularLocation>
        <location evidence="1 10">Cell membrane</location>
        <topology evidence="1 10">Multi-pass membrane protein</topology>
    </subcellularLocation>
</comment>
<reference evidence="11 12" key="1">
    <citation type="submission" date="2020-11" db="EMBL/GenBank/DDBJ databases">
        <authorList>
            <person name="Wallbank WR R."/>
            <person name="Pardo Diaz C."/>
            <person name="Kozak K."/>
            <person name="Martin S."/>
            <person name="Jiggins C."/>
            <person name="Moest M."/>
            <person name="Warren A I."/>
            <person name="Generalovic N T."/>
            <person name="Byers J.R.P. K."/>
            <person name="Montejo-Kovacevich G."/>
            <person name="Yen C E."/>
        </authorList>
    </citation>
    <scope>NUCLEOTIDE SEQUENCE [LARGE SCALE GENOMIC DNA]</scope>
</reference>
<evidence type="ECO:0000256" key="1">
    <source>
        <dbReference type="ARBA" id="ARBA00004651"/>
    </source>
</evidence>
<dbReference type="PANTHER" id="PTHR21137:SF40">
    <property type="entry name" value="ODORANT RECEPTOR 56A"/>
    <property type="match status" value="1"/>
</dbReference>
<evidence type="ECO:0000256" key="2">
    <source>
        <dbReference type="ARBA" id="ARBA00022475"/>
    </source>
</evidence>